<dbReference type="GO" id="GO:0005524">
    <property type="term" value="F:ATP binding"/>
    <property type="evidence" value="ECO:0007669"/>
    <property type="project" value="UniProtKB-UniRule"/>
</dbReference>
<feature type="binding site" evidence="2">
    <location>
        <position position="292"/>
    </location>
    <ligand>
        <name>substrate</name>
    </ligand>
</feature>
<feature type="binding site" evidence="2">
    <location>
        <position position="198"/>
    </location>
    <ligand>
        <name>Mg(2+)</name>
        <dbReference type="ChEBI" id="CHEBI:18420"/>
        <label>3</label>
    </ligand>
</feature>
<dbReference type="EMBL" id="JACHIG010000002">
    <property type="protein sequence ID" value="MBB5032052.1"/>
    <property type="molecule type" value="Genomic_DNA"/>
</dbReference>
<dbReference type="Pfam" id="PF00586">
    <property type="entry name" value="AIRS"/>
    <property type="match status" value="1"/>
</dbReference>
<dbReference type="PANTHER" id="PTHR30270:SF0">
    <property type="entry name" value="THIAMINE-MONOPHOSPHATE KINASE"/>
    <property type="match status" value="1"/>
</dbReference>
<evidence type="ECO:0000313" key="5">
    <source>
        <dbReference type="Proteomes" id="UP000590740"/>
    </source>
</evidence>
<sequence>MPTLADIGEDNLIRKLMRGVKLDGDVIAGAGDDCAVVRGSKDEHTLLKTDALVQDVHFTLETPPKLIGRKAIARVVSDFAAMGGTPRHAMITLVAPPSMEVEFLSEVYRGMRTIAKEYGINIVGGETSRGLVLMLSISMSGTVPSKRWLSRSEGKAGDVILVTGRLGGSIHGKHLKFQPRLEEGRWLSENAHPHAMMDISDGLAKDLPRLALASGTHYQVNVASLPCNPGCSFDQAWGDGEDYELLLAVNPRSVKSLLQKWREAFPKLPLTIIGKLVPPGEGRPPDFESTGWDHFALSADG</sequence>
<keyword evidence="2" id="KW-0479">Metal-binding</keyword>
<dbReference type="HAMAP" id="MF_02128">
    <property type="entry name" value="TMP_kinase"/>
    <property type="match status" value="1"/>
</dbReference>
<evidence type="ECO:0000259" key="3">
    <source>
        <dbReference type="Pfam" id="PF00586"/>
    </source>
</evidence>
<feature type="binding site" evidence="2">
    <location>
        <position position="33"/>
    </location>
    <ligand>
        <name>Mg(2+)</name>
        <dbReference type="ChEBI" id="CHEBI:18420"/>
        <label>3</label>
    </ligand>
</feature>
<feature type="binding site" evidence="2">
    <location>
        <position position="33"/>
    </location>
    <ligand>
        <name>Mg(2+)</name>
        <dbReference type="ChEBI" id="CHEBI:18420"/>
        <label>4</label>
    </ligand>
</feature>
<feature type="binding site" evidence="2">
    <location>
        <position position="49"/>
    </location>
    <ligand>
        <name>Mg(2+)</name>
        <dbReference type="ChEBI" id="CHEBI:18420"/>
        <label>1</label>
    </ligand>
</feature>
<dbReference type="Gene3D" id="3.90.650.10">
    <property type="entry name" value="PurM-like C-terminal domain"/>
    <property type="match status" value="1"/>
</dbReference>
<dbReference type="InterPro" id="IPR016188">
    <property type="entry name" value="PurM-like_N"/>
</dbReference>
<gene>
    <name evidence="2" type="primary">thiL</name>
    <name evidence="4" type="ORF">HNQ65_001620</name>
</gene>
<comment type="pathway">
    <text evidence="2">Cofactor biosynthesis; thiamine diphosphate biosynthesis; thiamine diphosphate from thiamine phosphate: step 1/1.</text>
</comment>
<feature type="binding site" evidence="2">
    <location>
        <position position="78"/>
    </location>
    <ligand>
        <name>Mg(2+)</name>
        <dbReference type="ChEBI" id="CHEBI:18420"/>
        <label>4</label>
    </ligand>
</feature>
<keyword evidence="5" id="KW-1185">Reference proteome</keyword>
<feature type="binding site" evidence="2">
    <location>
        <position position="108"/>
    </location>
    <ligand>
        <name>ATP</name>
        <dbReference type="ChEBI" id="CHEBI:30616"/>
    </ligand>
</feature>
<feature type="domain" description="PurM-like N-terminal" evidence="3">
    <location>
        <begin position="31"/>
        <end position="143"/>
    </location>
</feature>
<dbReference type="Proteomes" id="UP000590740">
    <property type="component" value="Unassembled WGS sequence"/>
</dbReference>
<keyword evidence="2" id="KW-0547">Nucleotide-binding</keyword>
<comment type="similarity">
    <text evidence="2">Belongs to the thiamine-monophosphate kinase family.</text>
</comment>
<keyword evidence="2 4" id="KW-0808">Transferase</keyword>
<comment type="function">
    <text evidence="2">Catalyzes the ATP-dependent phosphorylation of thiamine-monophosphate (TMP) to form thiamine-pyrophosphate (TPP), the active form of vitamin B1.</text>
</comment>
<dbReference type="GO" id="GO:0009030">
    <property type="term" value="F:thiamine-phosphate kinase activity"/>
    <property type="evidence" value="ECO:0007669"/>
    <property type="project" value="UniProtKB-UniRule"/>
</dbReference>
<dbReference type="GO" id="GO:0009229">
    <property type="term" value="P:thiamine diphosphate biosynthetic process"/>
    <property type="evidence" value="ECO:0007669"/>
    <property type="project" value="UniProtKB-UniRule"/>
</dbReference>
<dbReference type="CDD" id="cd02194">
    <property type="entry name" value="ThiL"/>
    <property type="match status" value="1"/>
</dbReference>
<dbReference type="GO" id="GO:0000287">
    <property type="term" value="F:magnesium ion binding"/>
    <property type="evidence" value="ECO:0007669"/>
    <property type="project" value="UniProtKB-UniRule"/>
</dbReference>
<dbReference type="UniPathway" id="UPA00060">
    <property type="reaction ID" value="UER00142"/>
</dbReference>
<dbReference type="SUPFAM" id="SSF55326">
    <property type="entry name" value="PurM N-terminal domain-like"/>
    <property type="match status" value="1"/>
</dbReference>
<evidence type="ECO:0000313" key="4">
    <source>
        <dbReference type="EMBL" id="MBB5032052.1"/>
    </source>
</evidence>
<proteinExistence type="inferred from homology"/>
<dbReference type="PIRSF" id="PIRSF005303">
    <property type="entry name" value="Thiam_monoph_kin"/>
    <property type="match status" value="1"/>
</dbReference>
<comment type="catalytic activity">
    <reaction evidence="2">
        <text>thiamine phosphate + ATP = thiamine diphosphate + ADP</text>
        <dbReference type="Rhea" id="RHEA:15913"/>
        <dbReference type="ChEBI" id="CHEBI:30616"/>
        <dbReference type="ChEBI" id="CHEBI:37575"/>
        <dbReference type="ChEBI" id="CHEBI:58937"/>
        <dbReference type="ChEBI" id="CHEBI:456216"/>
        <dbReference type="EC" id="2.7.4.16"/>
    </reaction>
</comment>
<feature type="binding site" evidence="2">
    <location>
        <position position="201"/>
    </location>
    <ligand>
        <name>Mg(2+)</name>
        <dbReference type="ChEBI" id="CHEBI:18420"/>
        <label>5</label>
    </ligand>
</feature>
<dbReference type="InterPro" id="IPR036921">
    <property type="entry name" value="PurM-like_N_sf"/>
</dbReference>
<comment type="miscellaneous">
    <text evidence="2">Reaction mechanism of ThiL seems to utilize a direct, inline transfer of the gamma-phosphate of ATP to TMP rather than a phosphorylated enzyme intermediate.</text>
</comment>
<dbReference type="InterPro" id="IPR036676">
    <property type="entry name" value="PurM-like_C_sf"/>
</dbReference>
<feature type="binding site" evidence="2">
    <location>
        <position position="78"/>
    </location>
    <ligand>
        <name>Mg(2+)</name>
        <dbReference type="ChEBI" id="CHEBI:18420"/>
        <label>3</label>
    </ligand>
</feature>
<dbReference type="AlphaFoldDB" id="A0A7W7Y9S1"/>
<keyword evidence="2" id="KW-0460">Magnesium</keyword>
<keyword evidence="2" id="KW-0067">ATP-binding</keyword>
<organism evidence="4 5">
    <name type="scientific">Prosthecobacter vanneervenii</name>
    <dbReference type="NCBI Taxonomy" id="48466"/>
    <lineage>
        <taxon>Bacteria</taxon>
        <taxon>Pseudomonadati</taxon>
        <taxon>Verrucomicrobiota</taxon>
        <taxon>Verrucomicrobiia</taxon>
        <taxon>Verrucomicrobiales</taxon>
        <taxon>Verrucomicrobiaceae</taxon>
        <taxon>Prosthecobacter</taxon>
    </lineage>
</organism>
<keyword evidence="1 2" id="KW-0784">Thiamine biosynthesis</keyword>
<feature type="binding site" evidence="2">
    <location>
        <position position="241"/>
    </location>
    <ligand>
        <name>substrate</name>
    </ligand>
</feature>
<accession>A0A7W7Y9S1</accession>
<feature type="binding site" evidence="2">
    <location>
        <position position="151"/>
    </location>
    <ligand>
        <name>ATP</name>
        <dbReference type="ChEBI" id="CHEBI:30616"/>
    </ligand>
</feature>
<feature type="binding site" evidence="2">
    <location>
        <position position="50"/>
    </location>
    <ligand>
        <name>Mg(2+)</name>
        <dbReference type="ChEBI" id="CHEBI:18420"/>
        <label>2</label>
    </ligand>
</feature>
<dbReference type="SUPFAM" id="SSF56042">
    <property type="entry name" value="PurM C-terminal domain-like"/>
    <property type="match status" value="1"/>
</dbReference>
<feature type="binding site" evidence="2">
    <location>
        <position position="78"/>
    </location>
    <ligand>
        <name>Mg(2+)</name>
        <dbReference type="ChEBI" id="CHEBI:18420"/>
        <label>2</label>
    </ligand>
</feature>
<protein>
    <recommendedName>
        <fullName evidence="2">Thiamine-monophosphate kinase</fullName>
        <shortName evidence="2">TMP kinase</shortName>
        <shortName evidence="2">Thiamine-phosphate kinase</shortName>
        <ecNumber evidence="2">2.7.4.16</ecNumber>
    </recommendedName>
</protein>
<dbReference type="GO" id="GO:0009228">
    <property type="term" value="P:thiamine biosynthetic process"/>
    <property type="evidence" value="ECO:0007669"/>
    <property type="project" value="UniProtKB-KW"/>
</dbReference>
<comment type="caution">
    <text evidence="4">The sequence shown here is derived from an EMBL/GenBank/DDBJ whole genome shotgun (WGS) entry which is preliminary data.</text>
</comment>
<comment type="caution">
    <text evidence="2">Lacks conserved residue(s) required for the propagation of feature annotation.</text>
</comment>
<feature type="binding site" evidence="2">
    <location>
        <position position="50"/>
    </location>
    <ligand>
        <name>Mg(2+)</name>
        <dbReference type="ChEBI" id="CHEBI:18420"/>
        <label>1</label>
    </ligand>
</feature>
<dbReference type="Gene3D" id="3.30.1330.10">
    <property type="entry name" value="PurM-like, N-terminal domain"/>
    <property type="match status" value="1"/>
</dbReference>
<evidence type="ECO:0000256" key="2">
    <source>
        <dbReference type="HAMAP-Rule" id="MF_02128"/>
    </source>
</evidence>
<name>A0A7W7Y9S1_9BACT</name>
<evidence type="ECO:0000256" key="1">
    <source>
        <dbReference type="ARBA" id="ARBA00022977"/>
    </source>
</evidence>
<feature type="binding site" evidence="2">
    <location>
        <position position="57"/>
    </location>
    <ligand>
        <name>substrate</name>
    </ligand>
</feature>
<dbReference type="PANTHER" id="PTHR30270">
    <property type="entry name" value="THIAMINE-MONOPHOSPHATE KINASE"/>
    <property type="match status" value="1"/>
</dbReference>
<reference evidence="4 5" key="1">
    <citation type="submission" date="2020-08" db="EMBL/GenBank/DDBJ databases">
        <title>Genomic Encyclopedia of Type Strains, Phase IV (KMG-IV): sequencing the most valuable type-strain genomes for metagenomic binning, comparative biology and taxonomic classification.</title>
        <authorList>
            <person name="Goeker M."/>
        </authorList>
    </citation>
    <scope>NUCLEOTIDE SEQUENCE [LARGE SCALE GENOMIC DNA]</scope>
    <source>
        <strain evidence="4 5">DSM 12252</strain>
    </source>
</reference>
<dbReference type="InterPro" id="IPR006283">
    <property type="entry name" value="ThiL-like"/>
</dbReference>
<keyword evidence="2 4" id="KW-0418">Kinase</keyword>
<dbReference type="EC" id="2.7.4.16" evidence="2"/>
<dbReference type="RefSeq" id="WP_184338971.1">
    <property type="nucleotide sequence ID" value="NZ_JACHIG010000002.1"/>
</dbReference>
<feature type="binding site" evidence="2">
    <location>
        <position position="200"/>
    </location>
    <ligand>
        <name>ATP</name>
        <dbReference type="ChEBI" id="CHEBI:30616"/>
    </ligand>
</feature>